<evidence type="ECO:0000313" key="1">
    <source>
        <dbReference type="EMBL" id="CAH6718250.1"/>
    </source>
</evidence>
<protein>
    <submittedName>
        <fullName evidence="1">Uncharacterized protein</fullName>
    </submittedName>
</protein>
<reference evidence="1" key="1">
    <citation type="submission" date="2022-06" db="EMBL/GenBank/DDBJ databases">
        <authorList>
            <person name="Legras J.-L."/>
            <person name="Devillers H."/>
            <person name="Grondin C."/>
        </authorList>
    </citation>
    <scope>NUCLEOTIDE SEQUENCE</scope>
    <source>
        <strain evidence="1">CLIB 1444</strain>
    </source>
</reference>
<comment type="caution">
    <text evidence="1">The sequence shown here is derived from an EMBL/GenBank/DDBJ whole genome shotgun (WGS) entry which is preliminary data.</text>
</comment>
<dbReference type="Proteomes" id="UP001152531">
    <property type="component" value="Unassembled WGS sequence"/>
</dbReference>
<proteinExistence type="predicted"/>
<dbReference type="EMBL" id="CALSDN010000001">
    <property type="protein sequence ID" value="CAH6718250.1"/>
    <property type="molecule type" value="Genomic_DNA"/>
</dbReference>
<gene>
    <name evidence="1" type="ORF">CLIB1444_01S02498</name>
</gene>
<accession>A0ACA9Y022</accession>
<sequence length="270" mass="32027">MRFLRFLHSTSTFYEILELPRSCTIDDVKKQFKVLSKKYHPDLNNHLPEDEKQDNADKFIRIVNAYEILKDKKKRQEYDMTLNPGLGSSPYSRGPETFNYSYNNSQKEYYGEARYQNSSRLNRTRHKVRNFNEFGDNDTTFSGRHVNYGDRNNVPHFNYEEHLSKHLKFEQRIINRQFSKEEREAILKQLTKTYDISELSEELVTKHLKRQINRKSKPIIQESISVHKSDPFIYRRPEYTQEEEMSGLRVIAILGGASGGLFMMYKAIFG</sequence>
<keyword evidence="2" id="KW-1185">Reference proteome</keyword>
<name>A0ACA9Y022_9ASCO</name>
<evidence type="ECO:0000313" key="2">
    <source>
        <dbReference type="Proteomes" id="UP001152531"/>
    </source>
</evidence>
<organism evidence="1 2">
    <name type="scientific">[Candida] jaroonii</name>
    <dbReference type="NCBI Taxonomy" id="467808"/>
    <lineage>
        <taxon>Eukaryota</taxon>
        <taxon>Fungi</taxon>
        <taxon>Dikarya</taxon>
        <taxon>Ascomycota</taxon>
        <taxon>Saccharomycotina</taxon>
        <taxon>Pichiomycetes</taxon>
        <taxon>Debaryomycetaceae</taxon>
        <taxon>Yamadazyma</taxon>
    </lineage>
</organism>